<dbReference type="InterPro" id="IPR050990">
    <property type="entry name" value="UPF0237/GcvR_regulator"/>
</dbReference>
<dbReference type="RefSeq" id="WP_166062726.1">
    <property type="nucleotide sequence ID" value="NZ_CP049889.1"/>
</dbReference>
<dbReference type="GeneID" id="94552883"/>
<name>A0A6G7WHK4_9LACT</name>
<dbReference type="Pfam" id="PF13740">
    <property type="entry name" value="ACT_6"/>
    <property type="match status" value="1"/>
</dbReference>
<evidence type="ECO:0000259" key="2">
    <source>
        <dbReference type="PROSITE" id="PS51671"/>
    </source>
</evidence>
<comment type="similarity">
    <text evidence="1">Belongs to the UPF0237 family.</text>
</comment>
<gene>
    <name evidence="3" type="ORF">G7058_06285</name>
</gene>
<dbReference type="Gene3D" id="3.30.70.260">
    <property type="match status" value="1"/>
</dbReference>
<protein>
    <recommendedName>
        <fullName evidence="1">UPF0237 protein G7058_06285</fullName>
    </recommendedName>
</protein>
<organism evidence="3 4">
    <name type="scientific">Jeotgalibaca porci</name>
    <dbReference type="NCBI Taxonomy" id="1868793"/>
    <lineage>
        <taxon>Bacteria</taxon>
        <taxon>Bacillati</taxon>
        <taxon>Bacillota</taxon>
        <taxon>Bacilli</taxon>
        <taxon>Lactobacillales</taxon>
        <taxon>Carnobacteriaceae</taxon>
        <taxon>Jeotgalibaca</taxon>
    </lineage>
</organism>
<dbReference type="CDD" id="cd04872">
    <property type="entry name" value="ACT_1ZPV"/>
    <property type="match status" value="1"/>
</dbReference>
<keyword evidence="4" id="KW-1185">Reference proteome</keyword>
<dbReference type="NCBIfam" id="NF001220">
    <property type="entry name" value="PRK00194.1"/>
    <property type="match status" value="1"/>
</dbReference>
<dbReference type="KEGG" id="jpo:G7058_06285"/>
<dbReference type="InterPro" id="IPR002912">
    <property type="entry name" value="ACT_dom"/>
</dbReference>
<dbReference type="InterPro" id="IPR022986">
    <property type="entry name" value="UPF0237_ACT"/>
</dbReference>
<reference evidence="3 4" key="1">
    <citation type="journal article" date="2017" name="Int. J. Syst. Evol. Microbiol.">
        <title>Jeotgalibaca porci sp. nov. and Jeotgalibaca arthritidis sp. nov., isolated from pigs, and emended description of the genus Jeotgalibaca.</title>
        <authorList>
            <person name="Zamora L."/>
            <person name="Perez-Sancho M."/>
            <person name="Dominguez L."/>
            <person name="Fernandez-Garayzabal J.F."/>
            <person name="Vela A.I."/>
        </authorList>
    </citation>
    <scope>NUCLEOTIDE SEQUENCE [LARGE SCALE GENOMIC DNA]</scope>
    <source>
        <strain evidence="3 4">CCUG 69148</strain>
    </source>
</reference>
<dbReference type="Proteomes" id="UP000501830">
    <property type="component" value="Chromosome"/>
</dbReference>
<dbReference type="InterPro" id="IPR045865">
    <property type="entry name" value="ACT-like_dom_sf"/>
</dbReference>
<dbReference type="AlphaFoldDB" id="A0A6G7WHK4"/>
<accession>A0A6G7WHK4</accession>
<evidence type="ECO:0000313" key="3">
    <source>
        <dbReference type="EMBL" id="QIK51668.1"/>
    </source>
</evidence>
<dbReference type="PROSITE" id="PS51671">
    <property type="entry name" value="ACT"/>
    <property type="match status" value="1"/>
</dbReference>
<feature type="domain" description="ACT" evidence="2">
    <location>
        <begin position="4"/>
        <end position="78"/>
    </location>
</feature>
<sequence length="89" mass="10078">MKAIITVTGKDHKGIVASVSTKLSDLDVNILDISQTLMEEYFTMILLVDFTSSPYSIVEVQKEMEEIEEKQKLVVRIQSEAIFDAMHTL</sequence>
<dbReference type="EMBL" id="CP049889">
    <property type="protein sequence ID" value="QIK51668.1"/>
    <property type="molecule type" value="Genomic_DNA"/>
</dbReference>
<dbReference type="SUPFAM" id="SSF55021">
    <property type="entry name" value="ACT-like"/>
    <property type="match status" value="1"/>
</dbReference>
<dbReference type="HAMAP" id="MF_01054">
    <property type="entry name" value="UPF0237"/>
    <property type="match status" value="1"/>
</dbReference>
<evidence type="ECO:0000313" key="4">
    <source>
        <dbReference type="Proteomes" id="UP000501830"/>
    </source>
</evidence>
<dbReference type="PANTHER" id="PTHR34875">
    <property type="entry name" value="UPF0237 PROTEIN MJ1558"/>
    <property type="match status" value="1"/>
</dbReference>
<evidence type="ECO:0000256" key="1">
    <source>
        <dbReference type="HAMAP-Rule" id="MF_01054"/>
    </source>
</evidence>
<proteinExistence type="inferred from homology"/>
<dbReference type="PANTHER" id="PTHR34875:SF6">
    <property type="entry name" value="UPF0237 PROTEIN MJ1558"/>
    <property type="match status" value="1"/>
</dbReference>